<keyword evidence="4" id="KW-1185">Reference proteome</keyword>
<dbReference type="InterPro" id="IPR007492">
    <property type="entry name" value="LytTR_DNA-bd_dom"/>
</dbReference>
<sequence>MTIPDILSATVPRQWRRPAVILLPLVVAAALAVTGAFGTYVSMTLPLRLLHFVGVAISIYAIVFALCEIVRRFWFGDALPFWAMLAIGSITAPAGGWIVLEALGLSAPRALSHVTYPELTTQVLLSNLAIGSLGWTLLGQSRTGSAACEALKQPRSNSDQALRAKLPIGIRNATILALSAEDHYVRVRTDRGEALILMNLAAAIAALGEEAGVRVHRSHWVSRQLAEKASMRGCRRGVRVNDDTMLPVSRSGRKLLNEVWTGY</sequence>
<dbReference type="EMBL" id="JARFYN010000044">
    <property type="protein sequence ID" value="MDL2409074.1"/>
    <property type="molecule type" value="Genomic_DNA"/>
</dbReference>
<proteinExistence type="predicted"/>
<dbReference type="RefSeq" id="WP_285882515.1">
    <property type="nucleotide sequence ID" value="NZ_JARFYN010000044.1"/>
</dbReference>
<dbReference type="SMART" id="SM00850">
    <property type="entry name" value="LytTR"/>
    <property type="match status" value="1"/>
</dbReference>
<keyword evidence="1" id="KW-0812">Transmembrane</keyword>
<keyword evidence="3" id="KW-0238">DNA-binding</keyword>
<keyword evidence="1" id="KW-0472">Membrane</keyword>
<reference evidence="3" key="1">
    <citation type="submission" date="2023-06" db="EMBL/GenBank/DDBJ databases">
        <title>Phylogenetic Diversity of Rhizobium strains.</title>
        <authorList>
            <person name="Moura F.T."/>
            <person name="Helene L.C.F."/>
            <person name="Hungria M."/>
        </authorList>
    </citation>
    <scope>NUCLEOTIDE SEQUENCE</scope>
    <source>
        <strain evidence="3">CCGE524</strain>
    </source>
</reference>
<organism evidence="3 4">
    <name type="scientific">Rhizobium calliandrae</name>
    <dbReference type="NCBI Taxonomy" id="1312182"/>
    <lineage>
        <taxon>Bacteria</taxon>
        <taxon>Pseudomonadati</taxon>
        <taxon>Pseudomonadota</taxon>
        <taxon>Alphaproteobacteria</taxon>
        <taxon>Hyphomicrobiales</taxon>
        <taxon>Rhizobiaceae</taxon>
        <taxon>Rhizobium/Agrobacterium group</taxon>
        <taxon>Rhizobium</taxon>
    </lineage>
</organism>
<dbReference type="Proteomes" id="UP001172630">
    <property type="component" value="Unassembled WGS sequence"/>
</dbReference>
<evidence type="ECO:0000313" key="3">
    <source>
        <dbReference type="EMBL" id="MDL2409074.1"/>
    </source>
</evidence>
<evidence type="ECO:0000259" key="2">
    <source>
        <dbReference type="PROSITE" id="PS50930"/>
    </source>
</evidence>
<keyword evidence="1" id="KW-1133">Transmembrane helix</keyword>
<dbReference type="GO" id="GO:0003677">
    <property type="term" value="F:DNA binding"/>
    <property type="evidence" value="ECO:0007669"/>
    <property type="project" value="UniProtKB-KW"/>
</dbReference>
<dbReference type="Gene3D" id="2.40.50.1020">
    <property type="entry name" value="LytTr DNA-binding domain"/>
    <property type="match status" value="1"/>
</dbReference>
<feature type="transmembrane region" description="Helical" evidence="1">
    <location>
        <begin position="79"/>
        <end position="99"/>
    </location>
</feature>
<evidence type="ECO:0000256" key="1">
    <source>
        <dbReference type="SAM" id="Phobius"/>
    </source>
</evidence>
<gene>
    <name evidence="3" type="ORF">PY650_26240</name>
</gene>
<feature type="domain" description="HTH LytTR-type" evidence="2">
    <location>
        <begin position="175"/>
        <end position="221"/>
    </location>
</feature>
<accession>A0ABT7KKB2</accession>
<dbReference type="Pfam" id="PF04397">
    <property type="entry name" value="LytTR"/>
    <property type="match status" value="1"/>
</dbReference>
<feature type="transmembrane region" description="Helical" evidence="1">
    <location>
        <begin position="20"/>
        <end position="43"/>
    </location>
</feature>
<feature type="transmembrane region" description="Helical" evidence="1">
    <location>
        <begin position="49"/>
        <end position="67"/>
    </location>
</feature>
<comment type="caution">
    <text evidence="3">The sequence shown here is derived from an EMBL/GenBank/DDBJ whole genome shotgun (WGS) entry which is preliminary data.</text>
</comment>
<name>A0ABT7KKB2_9HYPH</name>
<evidence type="ECO:0000313" key="4">
    <source>
        <dbReference type="Proteomes" id="UP001172630"/>
    </source>
</evidence>
<dbReference type="PROSITE" id="PS50930">
    <property type="entry name" value="HTH_LYTTR"/>
    <property type="match status" value="1"/>
</dbReference>
<protein>
    <submittedName>
        <fullName evidence="3">LytTR family DNA-binding domain-containing protein</fullName>
    </submittedName>
</protein>